<dbReference type="PANTHER" id="PTHR34580:SF3">
    <property type="entry name" value="PROTEIN PAFB"/>
    <property type="match status" value="1"/>
</dbReference>
<dbReference type="PIRSF" id="PIRSF015558">
    <property type="entry name" value="Txn_reg_DeoR_prd"/>
    <property type="match status" value="1"/>
</dbReference>
<sequence length="288" mass="33050">MGKWPIRWDLLSRYRLIEVIALWEGRLTTNHLIQSFGIGRQQASKDINSYLADIAPGNLVYDKWLKGYKPDKNFAPKLTSGHADEYLHILSRTEDMTITFKELDMGFDNTTMVRPVTRNISPKILRPLVQAIREKKRVDISYTSLSDGEQTERIISPHTLVCTPLRWHVRAYCEHAKGFRDFVLSRIRGIPIIESNKVIGKKQDDLWNTSISIEIIPDPRLSDAQALVIAQDYGMKDGILKIPTNASLIRYVINAYNIDINTLDSNPKGQQIIVRNLDELKSFLPTYK</sequence>
<dbReference type="InterPro" id="IPR026881">
    <property type="entry name" value="WYL_dom"/>
</dbReference>
<evidence type="ECO:0000259" key="1">
    <source>
        <dbReference type="Pfam" id="PF13280"/>
    </source>
</evidence>
<dbReference type="Pfam" id="PF26107">
    <property type="entry name" value="BrxR_CTD"/>
    <property type="match status" value="1"/>
</dbReference>
<feature type="domain" description="DNA-binding transcriptional repressor CapW C-terminal dimerisation" evidence="2">
    <location>
        <begin position="211"/>
        <end position="280"/>
    </location>
</feature>
<reference evidence="4" key="1">
    <citation type="submission" date="2022-10" db="EMBL/GenBank/DDBJ databases">
        <title>Shewanella flava sp. nov, isolated from the estuary of the Fenhe River into the Yellow River.</title>
        <authorList>
            <person name="Li Y."/>
        </authorList>
    </citation>
    <scope>NUCLEOTIDE SEQUENCE</scope>
    <source>
        <strain evidence="4">FYR11-62</strain>
    </source>
</reference>
<evidence type="ECO:0000313" key="4">
    <source>
        <dbReference type="EMBL" id="MCW3172892.1"/>
    </source>
</evidence>
<feature type="domain" description="DNA-binding transcriptional repressor CapW winged helix-turn-helix" evidence="3">
    <location>
        <begin position="9"/>
        <end position="91"/>
    </location>
</feature>
<evidence type="ECO:0000259" key="2">
    <source>
        <dbReference type="Pfam" id="PF26107"/>
    </source>
</evidence>
<accession>A0ABT3IA08</accession>
<dbReference type="Pfam" id="PF13280">
    <property type="entry name" value="WYL"/>
    <property type="match status" value="1"/>
</dbReference>
<comment type="caution">
    <text evidence="4">The sequence shown here is derived from an EMBL/GenBank/DDBJ whole genome shotgun (WGS) entry which is preliminary data.</text>
</comment>
<protein>
    <submittedName>
        <fullName evidence="4">WYL domain-containing protein</fullName>
    </submittedName>
</protein>
<evidence type="ECO:0000259" key="3">
    <source>
        <dbReference type="Pfam" id="PF26109"/>
    </source>
</evidence>
<feature type="domain" description="WYL" evidence="1">
    <location>
        <begin position="124"/>
        <end position="190"/>
    </location>
</feature>
<keyword evidence="5" id="KW-1185">Reference proteome</keyword>
<organism evidence="4 5">
    <name type="scientific">Shewanella subflava</name>
    <dbReference type="NCBI Taxonomy" id="2986476"/>
    <lineage>
        <taxon>Bacteria</taxon>
        <taxon>Pseudomonadati</taxon>
        <taxon>Pseudomonadota</taxon>
        <taxon>Gammaproteobacteria</taxon>
        <taxon>Alteromonadales</taxon>
        <taxon>Shewanellaceae</taxon>
        <taxon>Shewanella</taxon>
    </lineage>
</organism>
<dbReference type="Pfam" id="PF26109">
    <property type="entry name" value="WHD_BrxR"/>
    <property type="match status" value="1"/>
</dbReference>
<dbReference type="InterPro" id="IPR051534">
    <property type="entry name" value="CBASS_pafABC_assoc_protein"/>
</dbReference>
<dbReference type="InterPro" id="IPR016634">
    <property type="entry name" value="CapW-like"/>
</dbReference>
<dbReference type="Proteomes" id="UP001163714">
    <property type="component" value="Unassembled WGS sequence"/>
</dbReference>
<dbReference type="PROSITE" id="PS52050">
    <property type="entry name" value="WYL"/>
    <property type="match status" value="1"/>
</dbReference>
<name>A0ABT3IA08_9GAMM</name>
<evidence type="ECO:0000313" key="5">
    <source>
        <dbReference type="Proteomes" id="UP001163714"/>
    </source>
</evidence>
<dbReference type="EMBL" id="JAPDMX010000025">
    <property type="protein sequence ID" value="MCW3172892.1"/>
    <property type="molecule type" value="Genomic_DNA"/>
</dbReference>
<dbReference type="RefSeq" id="WP_264726414.1">
    <property type="nucleotide sequence ID" value="NZ_JAPDMX010000025.1"/>
</dbReference>
<dbReference type="PANTHER" id="PTHR34580">
    <property type="match status" value="1"/>
</dbReference>
<dbReference type="InterPro" id="IPR059020">
    <property type="entry name" value="CapW_CTD"/>
</dbReference>
<gene>
    <name evidence="4" type="ORF">OHT75_10410</name>
</gene>
<dbReference type="InterPro" id="IPR059019">
    <property type="entry name" value="WHD_CapW"/>
</dbReference>
<proteinExistence type="predicted"/>